<reference evidence="2" key="1">
    <citation type="journal article" date="2014" name="Int. J. Syst. Evol. Microbiol.">
        <title>Complete genome sequence of Corynebacterium casei LMG S-19264T (=DSM 44701T), isolated from a smear-ripened cheese.</title>
        <authorList>
            <consortium name="US DOE Joint Genome Institute (JGI-PGF)"/>
            <person name="Walter F."/>
            <person name="Albersmeier A."/>
            <person name="Kalinowski J."/>
            <person name="Ruckert C."/>
        </authorList>
    </citation>
    <scope>NUCLEOTIDE SEQUENCE</scope>
    <source>
        <strain evidence="2">KCTC 22164</strain>
    </source>
</reference>
<evidence type="ECO:0000313" key="3">
    <source>
        <dbReference type="Proteomes" id="UP000631300"/>
    </source>
</evidence>
<proteinExistence type="predicted"/>
<comment type="caution">
    <text evidence="2">The sequence shown here is derived from an EMBL/GenBank/DDBJ whole genome shotgun (WGS) entry which is preliminary data.</text>
</comment>
<feature type="signal peptide" evidence="1">
    <location>
        <begin position="1"/>
        <end position="19"/>
    </location>
</feature>
<sequence>MKQILFVVISLVFSISATAQQQTVIEVNGQGAVNTVPDGFVLEVVLEEKGETVSKLNQALQHELTQVVDFLLEQGVEKAHIQSMQVRLQPNYVSTPNGREPQGFVLAREVRITQQSITTFDAIIDGILQRGVDRINKFRFTSSEEASAYERALVLAVKDAKSRAALMAKELGVTLGEVVAISERGGNMPAPVMRAEMMMKDSSPSMPGQTQTSAQVNVRFAINQ</sequence>
<evidence type="ECO:0000313" key="2">
    <source>
        <dbReference type="EMBL" id="GGW88470.1"/>
    </source>
</evidence>
<dbReference type="Gene3D" id="3.30.110.170">
    <property type="entry name" value="Protein of unknown function (DUF541), domain 1"/>
    <property type="match status" value="1"/>
</dbReference>
<reference evidence="2" key="2">
    <citation type="submission" date="2020-09" db="EMBL/GenBank/DDBJ databases">
        <authorList>
            <person name="Sun Q."/>
            <person name="Kim S."/>
        </authorList>
    </citation>
    <scope>NUCLEOTIDE SEQUENCE</scope>
    <source>
        <strain evidence="2">KCTC 22164</strain>
    </source>
</reference>
<dbReference type="PANTHER" id="PTHR34387">
    <property type="entry name" value="SLR1258 PROTEIN"/>
    <property type="match status" value="1"/>
</dbReference>
<dbReference type="GO" id="GO:0006974">
    <property type="term" value="P:DNA damage response"/>
    <property type="evidence" value="ECO:0007669"/>
    <property type="project" value="TreeGrafter"/>
</dbReference>
<gene>
    <name evidence="2" type="ORF">GCM10007391_23080</name>
</gene>
<name>A0A918MZB2_9ALTE</name>
<dbReference type="AlphaFoldDB" id="A0A918MZB2"/>
<dbReference type="InterPro" id="IPR007497">
    <property type="entry name" value="SIMPL/DUF541"/>
</dbReference>
<organism evidence="2 3">
    <name type="scientific">Alteromonas halophila</name>
    <dbReference type="NCBI Taxonomy" id="516698"/>
    <lineage>
        <taxon>Bacteria</taxon>
        <taxon>Pseudomonadati</taxon>
        <taxon>Pseudomonadota</taxon>
        <taxon>Gammaproteobacteria</taxon>
        <taxon>Alteromonadales</taxon>
        <taxon>Alteromonadaceae</taxon>
        <taxon>Alteromonas/Salinimonas group</taxon>
        <taxon>Alteromonas</taxon>
    </lineage>
</organism>
<dbReference type="Pfam" id="PF04402">
    <property type="entry name" value="SIMPL"/>
    <property type="match status" value="1"/>
</dbReference>
<dbReference type="PANTHER" id="PTHR34387:SF2">
    <property type="entry name" value="SLR1258 PROTEIN"/>
    <property type="match status" value="1"/>
</dbReference>
<feature type="chain" id="PRO_5037019140" evidence="1">
    <location>
        <begin position="20"/>
        <end position="224"/>
    </location>
</feature>
<keyword evidence="3" id="KW-1185">Reference proteome</keyword>
<evidence type="ECO:0000256" key="1">
    <source>
        <dbReference type="SAM" id="SignalP"/>
    </source>
</evidence>
<dbReference type="RefSeq" id="WP_189406613.1">
    <property type="nucleotide sequence ID" value="NZ_BMXP01000005.1"/>
</dbReference>
<accession>A0A918MZB2</accession>
<keyword evidence="1" id="KW-0732">Signal</keyword>
<protein>
    <submittedName>
        <fullName evidence="2">SIMPL domain-containing protein</fullName>
    </submittedName>
</protein>
<dbReference type="Proteomes" id="UP000631300">
    <property type="component" value="Unassembled WGS sequence"/>
</dbReference>
<dbReference type="Gene3D" id="3.30.70.2970">
    <property type="entry name" value="Protein of unknown function (DUF541), domain 2"/>
    <property type="match status" value="1"/>
</dbReference>
<dbReference type="InterPro" id="IPR052022">
    <property type="entry name" value="26kDa_periplasmic_antigen"/>
</dbReference>
<dbReference type="EMBL" id="BMXP01000005">
    <property type="protein sequence ID" value="GGW88470.1"/>
    <property type="molecule type" value="Genomic_DNA"/>
</dbReference>